<feature type="compositionally biased region" description="Basic and acidic residues" evidence="2">
    <location>
        <begin position="124"/>
        <end position="133"/>
    </location>
</feature>
<dbReference type="SUPFAM" id="SSF109998">
    <property type="entry name" value="Triger factor/SurA peptide-binding domain-like"/>
    <property type="match status" value="1"/>
</dbReference>
<sequence length="332" mass="37349">MLNKWVKRTATILLASALVLTGCGGAKEEKQDDKNNTSQAPAEFKPLPTNSDKVVAEYKGGKVTEAELHRYINIVAFLDPQLAMMMGSMKDQEKKIKTELSKEVAARKYMAGLVKDDASYQKKTEETMKEIEGSFKNQPQSQQGGQKQPKSLDEAIKGKGFTKDELKDFFYTFHRVDAYYNEQLKDEKYDWVKVQHILVSVNDGQAGQQGQAKRTDAEAKKRAEEVKQKLEKGGDFAKLAKEYSDDPGSKNSAGMIEGSADQFVPEFAKASKEMPLNEISDPIKTSYGYHVLKVLERKKEPLATADDQVKQPKKQEVYESVVKEIEFKSLLK</sequence>
<dbReference type="PROSITE" id="PS50198">
    <property type="entry name" value="PPIC_PPIASE_2"/>
    <property type="match status" value="1"/>
</dbReference>
<dbReference type="PANTHER" id="PTHR47245:SF2">
    <property type="entry name" value="PEPTIDYL-PROLYL CIS-TRANS ISOMERASE HP_0175-RELATED"/>
    <property type="match status" value="1"/>
</dbReference>
<dbReference type="EMBL" id="FXTU01000007">
    <property type="protein sequence ID" value="SMP30890.1"/>
    <property type="molecule type" value="Genomic_DNA"/>
</dbReference>
<evidence type="ECO:0000256" key="3">
    <source>
        <dbReference type="SAM" id="SignalP"/>
    </source>
</evidence>
<accession>A0AA46AGP2</accession>
<dbReference type="RefSeq" id="WP_102991255.1">
    <property type="nucleotide sequence ID" value="NZ_FXTU01000007.1"/>
</dbReference>
<reference evidence="5" key="1">
    <citation type="submission" date="2017-05" db="EMBL/GenBank/DDBJ databases">
        <authorList>
            <person name="Varghese N."/>
            <person name="Submissions S."/>
        </authorList>
    </citation>
    <scope>NUCLEOTIDE SEQUENCE</scope>
    <source>
        <strain evidence="5">DSM 45262</strain>
    </source>
</reference>
<evidence type="ECO:0000256" key="1">
    <source>
        <dbReference type="PROSITE-ProRule" id="PRU00278"/>
    </source>
</evidence>
<name>A0AA46AGP2_9BACL</name>
<dbReference type="Gene3D" id="3.10.50.40">
    <property type="match status" value="1"/>
</dbReference>
<dbReference type="AlphaFoldDB" id="A0AA46AGP2"/>
<feature type="compositionally biased region" description="Low complexity" evidence="2">
    <location>
        <begin position="138"/>
        <end position="149"/>
    </location>
</feature>
<dbReference type="InterPro" id="IPR050245">
    <property type="entry name" value="PrsA_foldase"/>
</dbReference>
<feature type="chain" id="PRO_5041417418" evidence="3">
    <location>
        <begin position="27"/>
        <end position="332"/>
    </location>
</feature>
<keyword evidence="6" id="KW-1185">Reference proteome</keyword>
<dbReference type="Pfam" id="PF13616">
    <property type="entry name" value="Rotamase_3"/>
    <property type="match status" value="1"/>
</dbReference>
<protein>
    <submittedName>
        <fullName evidence="5">Peptidyl-prolyl cis-trans isomerase C</fullName>
    </submittedName>
</protein>
<dbReference type="GO" id="GO:0003755">
    <property type="term" value="F:peptidyl-prolyl cis-trans isomerase activity"/>
    <property type="evidence" value="ECO:0007669"/>
    <property type="project" value="UniProtKB-KW"/>
</dbReference>
<feature type="signal peptide" evidence="3">
    <location>
        <begin position="1"/>
        <end position="26"/>
    </location>
</feature>
<dbReference type="SUPFAM" id="SSF54534">
    <property type="entry name" value="FKBP-like"/>
    <property type="match status" value="1"/>
</dbReference>
<keyword evidence="1" id="KW-0697">Rotamase</keyword>
<gene>
    <name evidence="5" type="ORF">SAMN06265361_107141</name>
</gene>
<dbReference type="InterPro" id="IPR000297">
    <property type="entry name" value="PPIase_PpiC"/>
</dbReference>
<keyword evidence="3" id="KW-0732">Signal</keyword>
<evidence type="ECO:0000313" key="6">
    <source>
        <dbReference type="Proteomes" id="UP001157946"/>
    </source>
</evidence>
<organism evidence="5 6">
    <name type="scientific">Laceyella tengchongensis</name>
    <dbReference type="NCBI Taxonomy" id="574699"/>
    <lineage>
        <taxon>Bacteria</taxon>
        <taxon>Bacillati</taxon>
        <taxon>Bacillota</taxon>
        <taxon>Bacilli</taxon>
        <taxon>Bacillales</taxon>
        <taxon>Thermoactinomycetaceae</taxon>
        <taxon>Laceyella</taxon>
    </lineage>
</organism>
<evidence type="ECO:0000256" key="2">
    <source>
        <dbReference type="SAM" id="MobiDB-lite"/>
    </source>
</evidence>
<dbReference type="Proteomes" id="UP001157946">
    <property type="component" value="Unassembled WGS sequence"/>
</dbReference>
<dbReference type="PANTHER" id="PTHR47245">
    <property type="entry name" value="PEPTIDYLPROLYL ISOMERASE"/>
    <property type="match status" value="1"/>
</dbReference>
<evidence type="ECO:0000313" key="5">
    <source>
        <dbReference type="EMBL" id="SMP30890.1"/>
    </source>
</evidence>
<dbReference type="InterPro" id="IPR046357">
    <property type="entry name" value="PPIase_dom_sf"/>
</dbReference>
<evidence type="ECO:0000259" key="4">
    <source>
        <dbReference type="PROSITE" id="PS50198"/>
    </source>
</evidence>
<dbReference type="PROSITE" id="PS51257">
    <property type="entry name" value="PROKAR_LIPOPROTEIN"/>
    <property type="match status" value="1"/>
</dbReference>
<feature type="domain" description="PpiC" evidence="4">
    <location>
        <begin position="189"/>
        <end position="296"/>
    </location>
</feature>
<keyword evidence="1 5" id="KW-0413">Isomerase</keyword>
<feature type="region of interest" description="Disordered" evidence="2">
    <location>
        <begin position="27"/>
        <end position="48"/>
    </location>
</feature>
<comment type="caution">
    <text evidence="5">The sequence shown here is derived from an EMBL/GenBank/DDBJ whole genome shotgun (WGS) entry which is preliminary data.</text>
</comment>
<feature type="region of interest" description="Disordered" evidence="2">
    <location>
        <begin position="124"/>
        <end position="151"/>
    </location>
</feature>
<proteinExistence type="predicted"/>
<dbReference type="InterPro" id="IPR027304">
    <property type="entry name" value="Trigger_fact/SurA_dom_sf"/>
</dbReference>